<proteinExistence type="inferred from homology"/>
<comment type="similarity">
    <text evidence="1">Belongs to the sigma-70 factor family. ECF subfamily.</text>
</comment>
<evidence type="ECO:0000259" key="6">
    <source>
        <dbReference type="Pfam" id="PF08281"/>
    </source>
</evidence>
<dbReference type="Gene3D" id="1.10.10.10">
    <property type="entry name" value="Winged helix-like DNA-binding domain superfamily/Winged helix DNA-binding domain"/>
    <property type="match status" value="1"/>
</dbReference>
<dbReference type="GO" id="GO:0003677">
    <property type="term" value="F:DNA binding"/>
    <property type="evidence" value="ECO:0007669"/>
    <property type="project" value="InterPro"/>
</dbReference>
<feature type="domain" description="RNA polymerase sigma factor 70 region 4 type 2" evidence="6">
    <location>
        <begin position="124"/>
        <end position="174"/>
    </location>
</feature>
<evidence type="ECO:0000256" key="2">
    <source>
        <dbReference type="ARBA" id="ARBA00023015"/>
    </source>
</evidence>
<evidence type="ECO:0000256" key="1">
    <source>
        <dbReference type="ARBA" id="ARBA00010641"/>
    </source>
</evidence>
<dbReference type="InterPro" id="IPR007627">
    <property type="entry name" value="RNA_pol_sigma70_r2"/>
</dbReference>
<dbReference type="AlphaFoldDB" id="A0A3B1BVJ2"/>
<evidence type="ECO:0000256" key="3">
    <source>
        <dbReference type="ARBA" id="ARBA00023082"/>
    </source>
</evidence>
<dbReference type="GO" id="GO:0016987">
    <property type="term" value="F:sigma factor activity"/>
    <property type="evidence" value="ECO:0007669"/>
    <property type="project" value="UniProtKB-KW"/>
</dbReference>
<dbReference type="InterPro" id="IPR039425">
    <property type="entry name" value="RNA_pol_sigma-70-like"/>
</dbReference>
<dbReference type="Pfam" id="PF08281">
    <property type="entry name" value="Sigma70_r4_2"/>
    <property type="match status" value="1"/>
</dbReference>
<dbReference type="InterPro" id="IPR013325">
    <property type="entry name" value="RNA_pol_sigma_r2"/>
</dbReference>
<feature type="domain" description="RNA polymerase sigma-70 region 2" evidence="5">
    <location>
        <begin position="21"/>
        <end position="88"/>
    </location>
</feature>
<keyword evidence="3" id="KW-0731">Sigma factor</keyword>
<keyword evidence="2" id="KW-0805">Transcription regulation</keyword>
<accession>A0A3B1BVJ2</accession>
<dbReference type="InterPro" id="IPR036388">
    <property type="entry name" value="WH-like_DNA-bd_sf"/>
</dbReference>
<evidence type="ECO:0000256" key="4">
    <source>
        <dbReference type="ARBA" id="ARBA00023163"/>
    </source>
</evidence>
<dbReference type="SUPFAM" id="SSF88946">
    <property type="entry name" value="Sigma2 domain of RNA polymerase sigma factors"/>
    <property type="match status" value="1"/>
</dbReference>
<dbReference type="InterPro" id="IPR014284">
    <property type="entry name" value="RNA_pol_sigma-70_dom"/>
</dbReference>
<gene>
    <name evidence="7" type="ORF">MNBD_NITROSPINAE02-1275</name>
</gene>
<keyword evidence="4" id="KW-0804">Transcription</keyword>
<dbReference type="InterPro" id="IPR013249">
    <property type="entry name" value="RNA_pol_sigma70_r4_t2"/>
</dbReference>
<sequence>MSDFDLIKRAGQGDEEAFKELFEKHQTFVWNVSYRMTYDFDDAEDIAQEVFIKVWKNISKFRGSSRFSTWVYRITVNSALNRLNKTGRNNSIFDEGAMAHIDTRKFMSQNPEASLTQIEDERVLAGLLAKLDNERRMVIILREIEGLSYEEIAETTGAPIGTVRSRIARGRKDLEAMAALMEEGQ</sequence>
<reference evidence="7" key="1">
    <citation type="submission" date="2018-06" db="EMBL/GenBank/DDBJ databases">
        <authorList>
            <person name="Zhirakovskaya E."/>
        </authorList>
    </citation>
    <scope>NUCLEOTIDE SEQUENCE</scope>
</reference>
<dbReference type="PANTHER" id="PTHR43133:SF51">
    <property type="entry name" value="RNA POLYMERASE SIGMA FACTOR"/>
    <property type="match status" value="1"/>
</dbReference>
<evidence type="ECO:0000259" key="5">
    <source>
        <dbReference type="Pfam" id="PF04542"/>
    </source>
</evidence>
<dbReference type="NCBIfam" id="TIGR02937">
    <property type="entry name" value="sigma70-ECF"/>
    <property type="match status" value="1"/>
</dbReference>
<name>A0A3B1BVJ2_9ZZZZ</name>
<dbReference type="CDD" id="cd06171">
    <property type="entry name" value="Sigma70_r4"/>
    <property type="match status" value="1"/>
</dbReference>
<dbReference type="SUPFAM" id="SSF88659">
    <property type="entry name" value="Sigma3 and sigma4 domains of RNA polymerase sigma factors"/>
    <property type="match status" value="1"/>
</dbReference>
<organism evidence="7">
    <name type="scientific">hydrothermal vent metagenome</name>
    <dbReference type="NCBI Taxonomy" id="652676"/>
    <lineage>
        <taxon>unclassified sequences</taxon>
        <taxon>metagenomes</taxon>
        <taxon>ecological metagenomes</taxon>
    </lineage>
</organism>
<evidence type="ECO:0000313" key="7">
    <source>
        <dbReference type="EMBL" id="VAX15894.1"/>
    </source>
</evidence>
<dbReference type="EMBL" id="UOGE01000002">
    <property type="protein sequence ID" value="VAX15894.1"/>
    <property type="molecule type" value="Genomic_DNA"/>
</dbReference>
<protein>
    <submittedName>
        <fullName evidence="7">RNA polymerase sigma factor RpoE</fullName>
    </submittedName>
</protein>
<dbReference type="PANTHER" id="PTHR43133">
    <property type="entry name" value="RNA POLYMERASE ECF-TYPE SIGMA FACTO"/>
    <property type="match status" value="1"/>
</dbReference>
<dbReference type="InterPro" id="IPR013324">
    <property type="entry name" value="RNA_pol_sigma_r3/r4-like"/>
</dbReference>
<dbReference type="Pfam" id="PF04542">
    <property type="entry name" value="Sigma70_r2"/>
    <property type="match status" value="1"/>
</dbReference>
<dbReference type="GO" id="GO:0006352">
    <property type="term" value="P:DNA-templated transcription initiation"/>
    <property type="evidence" value="ECO:0007669"/>
    <property type="project" value="InterPro"/>
</dbReference>
<dbReference type="Gene3D" id="1.10.1740.10">
    <property type="match status" value="1"/>
</dbReference>